<dbReference type="PROSITE" id="PS51257">
    <property type="entry name" value="PROKAR_LIPOPROTEIN"/>
    <property type="match status" value="1"/>
</dbReference>
<comment type="caution">
    <text evidence="1">The sequence shown here is derived from an EMBL/GenBank/DDBJ whole genome shotgun (WGS) entry which is preliminary data.</text>
</comment>
<proteinExistence type="predicted"/>
<accession>A0A9P6DUZ1</accession>
<protein>
    <submittedName>
        <fullName evidence="1">Uncharacterized protein</fullName>
    </submittedName>
</protein>
<sequence length="76" mass="8217">MHVLKLGTVEMSLQHGSLNISLILACGLDKYGASMHFPNSPPSAHTLYTITHLSICSPAFSAIVRTNHLACTVFHL</sequence>
<evidence type="ECO:0000313" key="2">
    <source>
        <dbReference type="Proteomes" id="UP000886523"/>
    </source>
</evidence>
<organism evidence="1 2">
    <name type="scientific">Hydnum rufescens UP504</name>
    <dbReference type="NCBI Taxonomy" id="1448309"/>
    <lineage>
        <taxon>Eukaryota</taxon>
        <taxon>Fungi</taxon>
        <taxon>Dikarya</taxon>
        <taxon>Basidiomycota</taxon>
        <taxon>Agaricomycotina</taxon>
        <taxon>Agaricomycetes</taxon>
        <taxon>Cantharellales</taxon>
        <taxon>Hydnaceae</taxon>
        <taxon>Hydnum</taxon>
    </lineage>
</organism>
<dbReference type="Proteomes" id="UP000886523">
    <property type="component" value="Unassembled WGS sequence"/>
</dbReference>
<dbReference type="AlphaFoldDB" id="A0A9P6DUZ1"/>
<keyword evidence="2" id="KW-1185">Reference proteome</keyword>
<name>A0A9P6DUZ1_9AGAM</name>
<evidence type="ECO:0000313" key="1">
    <source>
        <dbReference type="EMBL" id="KAF9511150.1"/>
    </source>
</evidence>
<reference evidence="1" key="1">
    <citation type="journal article" date="2020" name="Nat. Commun.">
        <title>Large-scale genome sequencing of mycorrhizal fungi provides insights into the early evolution of symbiotic traits.</title>
        <authorList>
            <person name="Miyauchi S."/>
            <person name="Kiss E."/>
            <person name="Kuo A."/>
            <person name="Drula E."/>
            <person name="Kohler A."/>
            <person name="Sanchez-Garcia M."/>
            <person name="Morin E."/>
            <person name="Andreopoulos B."/>
            <person name="Barry K.W."/>
            <person name="Bonito G."/>
            <person name="Buee M."/>
            <person name="Carver A."/>
            <person name="Chen C."/>
            <person name="Cichocki N."/>
            <person name="Clum A."/>
            <person name="Culley D."/>
            <person name="Crous P.W."/>
            <person name="Fauchery L."/>
            <person name="Girlanda M."/>
            <person name="Hayes R.D."/>
            <person name="Keri Z."/>
            <person name="LaButti K."/>
            <person name="Lipzen A."/>
            <person name="Lombard V."/>
            <person name="Magnuson J."/>
            <person name="Maillard F."/>
            <person name="Murat C."/>
            <person name="Nolan M."/>
            <person name="Ohm R.A."/>
            <person name="Pangilinan J."/>
            <person name="Pereira M.F."/>
            <person name="Perotto S."/>
            <person name="Peter M."/>
            <person name="Pfister S."/>
            <person name="Riley R."/>
            <person name="Sitrit Y."/>
            <person name="Stielow J.B."/>
            <person name="Szollosi G."/>
            <person name="Zifcakova L."/>
            <person name="Stursova M."/>
            <person name="Spatafora J.W."/>
            <person name="Tedersoo L."/>
            <person name="Vaario L.M."/>
            <person name="Yamada A."/>
            <person name="Yan M."/>
            <person name="Wang P."/>
            <person name="Xu J."/>
            <person name="Bruns T."/>
            <person name="Baldrian P."/>
            <person name="Vilgalys R."/>
            <person name="Dunand C."/>
            <person name="Henrissat B."/>
            <person name="Grigoriev I.V."/>
            <person name="Hibbett D."/>
            <person name="Nagy L.G."/>
            <person name="Martin F.M."/>
        </authorList>
    </citation>
    <scope>NUCLEOTIDE SEQUENCE</scope>
    <source>
        <strain evidence="1">UP504</strain>
    </source>
</reference>
<gene>
    <name evidence="1" type="ORF">BS47DRAFT_1195272</name>
</gene>
<dbReference type="EMBL" id="MU129004">
    <property type="protein sequence ID" value="KAF9511150.1"/>
    <property type="molecule type" value="Genomic_DNA"/>
</dbReference>